<gene>
    <name evidence="2" type="ORF">TWF694_007336</name>
</gene>
<dbReference type="Proteomes" id="UP001365542">
    <property type="component" value="Unassembled WGS sequence"/>
</dbReference>
<protein>
    <submittedName>
        <fullName evidence="2">Uncharacterized protein</fullName>
    </submittedName>
</protein>
<keyword evidence="3" id="KW-1185">Reference proteome</keyword>
<evidence type="ECO:0000313" key="3">
    <source>
        <dbReference type="Proteomes" id="UP001365542"/>
    </source>
</evidence>
<feature type="chain" id="PRO_5043485808" evidence="1">
    <location>
        <begin position="21"/>
        <end position="244"/>
    </location>
</feature>
<feature type="signal peptide" evidence="1">
    <location>
        <begin position="1"/>
        <end position="20"/>
    </location>
</feature>
<organism evidence="2 3">
    <name type="scientific">Orbilia ellipsospora</name>
    <dbReference type="NCBI Taxonomy" id="2528407"/>
    <lineage>
        <taxon>Eukaryota</taxon>
        <taxon>Fungi</taxon>
        <taxon>Dikarya</taxon>
        <taxon>Ascomycota</taxon>
        <taxon>Pezizomycotina</taxon>
        <taxon>Orbiliomycetes</taxon>
        <taxon>Orbiliales</taxon>
        <taxon>Orbiliaceae</taxon>
        <taxon>Orbilia</taxon>
    </lineage>
</organism>
<evidence type="ECO:0000313" key="2">
    <source>
        <dbReference type="EMBL" id="KAK6541529.1"/>
    </source>
</evidence>
<dbReference type="AlphaFoldDB" id="A0AAV9XK35"/>
<sequence>MTLFVSYFLFLMGFIHIISSAPANSDLAPTTNGTVGSHDPFKVPRGSIVPMQALEAGAVVEISVRYKHPDLVNGVPAIHGGPLSTISFTNSVNDKGNIPLSISFATLDSPLWITSVINGARGIGPLNSTEIPIQNLTYILPNDTSGWRQVRFTVRYTGISTPNFGAVGYEITFYTQDAVSDKGIDASRGVHSGGEGRYVVEGVDFGYVTPSNAPEKDFGANALFFDADADGPLDAELSVVYLNN</sequence>
<reference evidence="2 3" key="1">
    <citation type="submission" date="2019-10" db="EMBL/GenBank/DDBJ databases">
        <authorList>
            <person name="Palmer J.M."/>
        </authorList>
    </citation>
    <scope>NUCLEOTIDE SEQUENCE [LARGE SCALE GENOMIC DNA]</scope>
    <source>
        <strain evidence="2 3">TWF694</strain>
    </source>
</reference>
<dbReference type="EMBL" id="JAVHJO010000003">
    <property type="protein sequence ID" value="KAK6541529.1"/>
    <property type="molecule type" value="Genomic_DNA"/>
</dbReference>
<keyword evidence="1" id="KW-0732">Signal</keyword>
<proteinExistence type="predicted"/>
<evidence type="ECO:0000256" key="1">
    <source>
        <dbReference type="SAM" id="SignalP"/>
    </source>
</evidence>
<name>A0AAV9XK35_9PEZI</name>
<accession>A0AAV9XK35</accession>
<comment type="caution">
    <text evidence="2">The sequence shown here is derived from an EMBL/GenBank/DDBJ whole genome shotgun (WGS) entry which is preliminary data.</text>
</comment>